<evidence type="ECO:0000256" key="1">
    <source>
        <dbReference type="SAM" id="MobiDB-lite"/>
    </source>
</evidence>
<reference evidence="3" key="1">
    <citation type="submission" date="2010-09" db="EMBL/GenBank/DDBJ databases">
        <title>The genome sequence of Geomyces destructans 20631-21.</title>
        <authorList>
            <consortium name="The Broad Institute Genome Sequencing Platform"/>
            <person name="Cuomo C.A."/>
            <person name="Blehert D.S."/>
            <person name="Lorch J.M."/>
            <person name="Young S.K."/>
            <person name="Zeng Q."/>
            <person name="Gargeya S."/>
            <person name="Fitzgerald M."/>
            <person name="Haas B."/>
            <person name="Abouelleil A."/>
            <person name="Alvarado L."/>
            <person name="Arachchi H.M."/>
            <person name="Berlin A."/>
            <person name="Brown A."/>
            <person name="Chapman S.B."/>
            <person name="Chen Z."/>
            <person name="Dunbar C."/>
            <person name="Freedman E."/>
            <person name="Gearin G."/>
            <person name="Gellesch M."/>
            <person name="Goldberg J."/>
            <person name="Griggs A."/>
            <person name="Gujja S."/>
            <person name="Heiman D."/>
            <person name="Howarth C."/>
            <person name="Larson L."/>
            <person name="Lui A."/>
            <person name="MacDonald P.J.P."/>
            <person name="Montmayeur A."/>
            <person name="Murphy C."/>
            <person name="Neiman D."/>
            <person name="Pearson M."/>
            <person name="Priest M."/>
            <person name="Roberts A."/>
            <person name="Saif S."/>
            <person name="Shea T."/>
            <person name="Shenoy N."/>
            <person name="Sisk P."/>
            <person name="Stolte C."/>
            <person name="Sykes S."/>
            <person name="Wortman J."/>
            <person name="Nusbaum C."/>
            <person name="Birren B."/>
        </authorList>
    </citation>
    <scope>NUCLEOTIDE SEQUENCE [LARGE SCALE GENOMIC DNA]</scope>
    <source>
        <strain evidence="3">ATCC MYA-4855 / 20631-21</strain>
    </source>
</reference>
<evidence type="ECO:0000313" key="3">
    <source>
        <dbReference type="Proteomes" id="UP000011064"/>
    </source>
</evidence>
<gene>
    <name evidence="2" type="ORF">GMDG_03082</name>
</gene>
<name>L8G609_PSED2</name>
<feature type="region of interest" description="Disordered" evidence="1">
    <location>
        <begin position="92"/>
        <end position="131"/>
    </location>
</feature>
<accession>L8G609</accession>
<protein>
    <submittedName>
        <fullName evidence="2">Uncharacterized protein</fullName>
    </submittedName>
</protein>
<dbReference type="AlphaFoldDB" id="L8G609"/>
<organism evidence="2 3">
    <name type="scientific">Pseudogymnoascus destructans (strain ATCC MYA-4855 / 20631-21)</name>
    <name type="common">Bat white-nose syndrome fungus</name>
    <name type="synonym">Geomyces destructans</name>
    <dbReference type="NCBI Taxonomy" id="658429"/>
    <lineage>
        <taxon>Eukaryota</taxon>
        <taxon>Fungi</taxon>
        <taxon>Dikarya</taxon>
        <taxon>Ascomycota</taxon>
        <taxon>Pezizomycotina</taxon>
        <taxon>Leotiomycetes</taxon>
        <taxon>Thelebolales</taxon>
        <taxon>Thelebolaceae</taxon>
        <taxon>Pseudogymnoascus</taxon>
    </lineage>
</organism>
<feature type="compositionally biased region" description="Gly residues" evidence="1">
    <location>
        <begin position="120"/>
        <end position="131"/>
    </location>
</feature>
<keyword evidence="3" id="KW-1185">Reference proteome</keyword>
<sequence length="131" mass="13972">MMRVLAGDVVGNQGAREERKGEGVNIALTPHALFIDKARLIAEEPTYEGAKKVFILGFDTLKRLLEVRYYDPPSLSGLGPLFEGGVRVHLRAGGEEEEGEQRRWIESLGGGGDGEEWGEEGMGGGDGGGGS</sequence>
<dbReference type="EMBL" id="GL573215">
    <property type="protein sequence ID" value="ELR08284.1"/>
    <property type="molecule type" value="Genomic_DNA"/>
</dbReference>
<dbReference type="HOGENOM" id="CLU_032651_2_0_1"/>
<evidence type="ECO:0000313" key="2">
    <source>
        <dbReference type="EMBL" id="ELR08284.1"/>
    </source>
</evidence>
<dbReference type="STRING" id="658429.L8G609"/>
<dbReference type="VEuPathDB" id="FungiDB:GMDG_03082"/>
<dbReference type="Proteomes" id="UP000011064">
    <property type="component" value="Unassembled WGS sequence"/>
</dbReference>
<dbReference type="InParanoid" id="L8G609"/>
<proteinExistence type="predicted"/>
<dbReference type="OrthoDB" id="5591297at2759"/>